<dbReference type="InterPro" id="IPR036259">
    <property type="entry name" value="MFS_trans_sf"/>
</dbReference>
<keyword evidence="2 4" id="KW-1133">Transmembrane helix</keyword>
<protein>
    <submittedName>
        <fullName evidence="5">MFS transporter</fullName>
    </submittedName>
</protein>
<feature type="transmembrane region" description="Helical" evidence="4">
    <location>
        <begin position="148"/>
        <end position="166"/>
    </location>
</feature>
<dbReference type="PANTHER" id="PTHR43596">
    <property type="entry name" value="ADP,ATP CARRIER PROTEIN"/>
    <property type="match status" value="1"/>
</dbReference>
<dbReference type="Proteomes" id="UP001430360">
    <property type="component" value="Unassembled WGS sequence"/>
</dbReference>
<feature type="transmembrane region" description="Helical" evidence="4">
    <location>
        <begin position="304"/>
        <end position="332"/>
    </location>
</feature>
<proteinExistence type="predicted"/>
<reference evidence="5" key="2">
    <citation type="journal article" date="2022" name="Syst. Appl. Microbiol.">
        <title>Physiological and genomic characterisation of Luteimonas fraxinea sp. nov., a bacterial species associated with trees tolerant to ash dieback.</title>
        <authorList>
            <person name="Ulrich K."/>
            <person name="Becker R."/>
            <person name="Behrendt U."/>
            <person name="Kube M."/>
            <person name="Schneck V."/>
            <person name="Ulrich A."/>
        </authorList>
    </citation>
    <scope>NUCLEOTIDE SEQUENCE</scope>
    <source>
        <strain evidence="5">A1P009</strain>
    </source>
</reference>
<name>A0ABS8UA75_9GAMM</name>
<evidence type="ECO:0000256" key="4">
    <source>
        <dbReference type="SAM" id="Phobius"/>
    </source>
</evidence>
<evidence type="ECO:0000256" key="2">
    <source>
        <dbReference type="ARBA" id="ARBA00022989"/>
    </source>
</evidence>
<feature type="transmembrane region" description="Helical" evidence="4">
    <location>
        <begin position="234"/>
        <end position="254"/>
    </location>
</feature>
<feature type="transmembrane region" description="Helical" evidence="4">
    <location>
        <begin position="391"/>
        <end position="414"/>
    </location>
</feature>
<evidence type="ECO:0000256" key="3">
    <source>
        <dbReference type="ARBA" id="ARBA00023136"/>
    </source>
</evidence>
<organism evidence="5 6">
    <name type="scientific">Luteimonas fraxinea</name>
    <dbReference type="NCBI Taxonomy" id="2901869"/>
    <lineage>
        <taxon>Bacteria</taxon>
        <taxon>Pseudomonadati</taxon>
        <taxon>Pseudomonadota</taxon>
        <taxon>Gammaproteobacteria</taxon>
        <taxon>Lysobacterales</taxon>
        <taxon>Lysobacteraceae</taxon>
        <taxon>Luteimonas</taxon>
    </lineage>
</organism>
<feature type="transmembrane region" description="Helical" evidence="4">
    <location>
        <begin position="178"/>
        <end position="198"/>
    </location>
</feature>
<evidence type="ECO:0000313" key="5">
    <source>
        <dbReference type="EMBL" id="MCD9096099.1"/>
    </source>
</evidence>
<evidence type="ECO:0000256" key="1">
    <source>
        <dbReference type="ARBA" id="ARBA00022692"/>
    </source>
</evidence>
<keyword evidence="1 4" id="KW-0812">Transmembrane</keyword>
<keyword evidence="3 4" id="KW-0472">Membrane</keyword>
<sequence length="436" mass="47248">MSDGKIADLFNLRRGEAAPVLVAGLFFFCILTALMMLRPARDALGMERGLDSVRWLFIGTAVVTLLVNPVFGWLVARLRRLHFISATYAFFALSLVGFWALLVFAPGAVGARSGQVFYVWFSVFNLFVTMVFWALLADRFSSDQGKRLFALIAVGGTLGAIFGPWLAARLAEPLGTPALLLVAAAFLGVSIALAWWLVRLRTDGPRDTTMQDQEAVRIGGSALAGIRAVFASRYLMGIAGYVVIMTIVATFIYFTRLQMVAVAETDLDARTGLLGNIDMWTQVAVLVLQVTLTGHIIRRLGLAFALALLPIAMAVGFIGLAIYGSFLVLILLESTNRAIQRGLTRPARETLFTVVGREDKYKAKAFIDTFVYRVGDVVGAQTEGVLGRLGLALGGLVSVVVPLALVWAALGIWLGRAQQRQADTETLSSKQDAAPR</sequence>
<dbReference type="InterPro" id="IPR011701">
    <property type="entry name" value="MFS"/>
</dbReference>
<reference evidence="5" key="1">
    <citation type="submission" date="2021-12" db="EMBL/GenBank/DDBJ databases">
        <authorList>
            <person name="Ulrich A."/>
        </authorList>
    </citation>
    <scope>NUCLEOTIDE SEQUENCE</scope>
    <source>
        <strain evidence="5">A1P009</strain>
    </source>
</reference>
<dbReference type="Gene3D" id="1.20.1250.20">
    <property type="entry name" value="MFS general substrate transporter like domains"/>
    <property type="match status" value="1"/>
</dbReference>
<dbReference type="RefSeq" id="WP_232134578.1">
    <property type="nucleotide sequence ID" value="NZ_CP089507.1"/>
</dbReference>
<feature type="transmembrane region" description="Helical" evidence="4">
    <location>
        <begin position="117"/>
        <end position="136"/>
    </location>
</feature>
<dbReference type="Pfam" id="PF07690">
    <property type="entry name" value="MFS_1"/>
    <property type="match status" value="1"/>
</dbReference>
<dbReference type="EMBL" id="JAJQKU010000001">
    <property type="protein sequence ID" value="MCD9096099.1"/>
    <property type="molecule type" value="Genomic_DNA"/>
</dbReference>
<keyword evidence="6" id="KW-1185">Reference proteome</keyword>
<dbReference type="SUPFAM" id="SSF103473">
    <property type="entry name" value="MFS general substrate transporter"/>
    <property type="match status" value="1"/>
</dbReference>
<feature type="transmembrane region" description="Helical" evidence="4">
    <location>
        <begin position="57"/>
        <end position="76"/>
    </location>
</feature>
<dbReference type="PANTHER" id="PTHR43596:SF1">
    <property type="entry name" value="ADP,ATP CARRIER PROTEIN"/>
    <property type="match status" value="1"/>
</dbReference>
<feature type="transmembrane region" description="Helical" evidence="4">
    <location>
        <begin position="20"/>
        <end position="37"/>
    </location>
</feature>
<accession>A0ABS8UA75</accession>
<comment type="caution">
    <text evidence="5">The sequence shown here is derived from an EMBL/GenBank/DDBJ whole genome shotgun (WGS) entry which is preliminary data.</text>
</comment>
<feature type="transmembrane region" description="Helical" evidence="4">
    <location>
        <begin position="279"/>
        <end position="297"/>
    </location>
</feature>
<evidence type="ECO:0000313" key="6">
    <source>
        <dbReference type="Proteomes" id="UP001430360"/>
    </source>
</evidence>
<gene>
    <name evidence="5" type="ORF">LTT95_04000</name>
</gene>
<feature type="transmembrane region" description="Helical" evidence="4">
    <location>
        <begin position="88"/>
        <end position="111"/>
    </location>
</feature>